<gene>
    <name evidence="2" type="ORF">E2C01_054733</name>
</gene>
<feature type="compositionally biased region" description="Basic and acidic residues" evidence="1">
    <location>
        <begin position="25"/>
        <end position="34"/>
    </location>
</feature>
<feature type="compositionally biased region" description="Basic and acidic residues" evidence="1">
    <location>
        <begin position="88"/>
        <end position="97"/>
    </location>
</feature>
<evidence type="ECO:0000313" key="3">
    <source>
        <dbReference type="Proteomes" id="UP000324222"/>
    </source>
</evidence>
<reference evidence="2 3" key="1">
    <citation type="submission" date="2019-05" db="EMBL/GenBank/DDBJ databases">
        <title>Another draft genome of Portunus trituberculatus and its Hox gene families provides insights of decapod evolution.</title>
        <authorList>
            <person name="Jeong J.-H."/>
            <person name="Song I."/>
            <person name="Kim S."/>
            <person name="Choi T."/>
            <person name="Kim D."/>
            <person name="Ryu S."/>
            <person name="Kim W."/>
        </authorList>
    </citation>
    <scope>NUCLEOTIDE SEQUENCE [LARGE SCALE GENOMIC DNA]</scope>
    <source>
        <tissue evidence="2">Muscle</tissue>
    </source>
</reference>
<dbReference type="AlphaFoldDB" id="A0A5B7GU31"/>
<feature type="compositionally biased region" description="Low complexity" evidence="1">
    <location>
        <begin position="39"/>
        <end position="54"/>
    </location>
</feature>
<dbReference type="Proteomes" id="UP000324222">
    <property type="component" value="Unassembled WGS sequence"/>
</dbReference>
<evidence type="ECO:0000256" key="1">
    <source>
        <dbReference type="SAM" id="MobiDB-lite"/>
    </source>
</evidence>
<organism evidence="2 3">
    <name type="scientific">Portunus trituberculatus</name>
    <name type="common">Swimming crab</name>
    <name type="synonym">Neptunus trituberculatus</name>
    <dbReference type="NCBI Taxonomy" id="210409"/>
    <lineage>
        <taxon>Eukaryota</taxon>
        <taxon>Metazoa</taxon>
        <taxon>Ecdysozoa</taxon>
        <taxon>Arthropoda</taxon>
        <taxon>Crustacea</taxon>
        <taxon>Multicrustacea</taxon>
        <taxon>Malacostraca</taxon>
        <taxon>Eumalacostraca</taxon>
        <taxon>Eucarida</taxon>
        <taxon>Decapoda</taxon>
        <taxon>Pleocyemata</taxon>
        <taxon>Brachyura</taxon>
        <taxon>Eubrachyura</taxon>
        <taxon>Portunoidea</taxon>
        <taxon>Portunidae</taxon>
        <taxon>Portuninae</taxon>
        <taxon>Portunus</taxon>
    </lineage>
</organism>
<feature type="region of interest" description="Disordered" evidence="1">
    <location>
        <begin position="16"/>
        <end position="110"/>
    </location>
</feature>
<accession>A0A5B7GU31</accession>
<sequence length="110" mass="11431">MGVACNQILISGARVYGGGVGWDGGNKETHDKTPARLNRSASPSSGPRPSCGHSQNTASTVAMIDPAAAAQQRRQRCGQGEVAGPGCRCERPAEVTPRRAGQASSHEPRH</sequence>
<comment type="caution">
    <text evidence="2">The sequence shown here is derived from an EMBL/GenBank/DDBJ whole genome shotgun (WGS) entry which is preliminary data.</text>
</comment>
<protein>
    <submittedName>
        <fullName evidence="2">Uncharacterized protein</fullName>
    </submittedName>
</protein>
<dbReference type="EMBL" id="VSRR010017783">
    <property type="protein sequence ID" value="MPC60677.1"/>
    <property type="molecule type" value="Genomic_DNA"/>
</dbReference>
<name>A0A5B7GU31_PORTR</name>
<evidence type="ECO:0000313" key="2">
    <source>
        <dbReference type="EMBL" id="MPC60677.1"/>
    </source>
</evidence>
<keyword evidence="3" id="KW-1185">Reference proteome</keyword>
<proteinExistence type="predicted"/>